<proteinExistence type="predicted"/>
<comment type="caution">
    <text evidence="3">The sequence shown here is derived from an EMBL/GenBank/DDBJ whole genome shotgun (WGS) entry which is preliminary data.</text>
</comment>
<gene>
    <name evidence="3" type="ORF">DFR37_1087</name>
</gene>
<dbReference type="RefSeq" id="WP_113934036.1">
    <property type="nucleotide sequence ID" value="NZ_JACCEU010000009.1"/>
</dbReference>
<dbReference type="Proteomes" id="UP000253628">
    <property type="component" value="Unassembled WGS sequence"/>
</dbReference>
<keyword evidence="4" id="KW-1185">Reference proteome</keyword>
<feature type="transmembrane region" description="Helical" evidence="2">
    <location>
        <begin position="6"/>
        <end position="22"/>
    </location>
</feature>
<keyword evidence="2" id="KW-1133">Transmembrane helix</keyword>
<evidence type="ECO:0000256" key="2">
    <source>
        <dbReference type="SAM" id="Phobius"/>
    </source>
</evidence>
<evidence type="ECO:0000313" key="3">
    <source>
        <dbReference type="EMBL" id="RBP37831.1"/>
    </source>
</evidence>
<reference evidence="3 4" key="1">
    <citation type="submission" date="2018-06" db="EMBL/GenBank/DDBJ databases">
        <title>Genomic Encyclopedia of Type Strains, Phase IV (KMG-IV): sequencing the most valuable type-strain genomes for metagenomic binning, comparative biology and taxonomic classification.</title>
        <authorList>
            <person name="Goeker M."/>
        </authorList>
    </citation>
    <scope>NUCLEOTIDE SEQUENCE [LARGE SCALE GENOMIC DNA]</scope>
    <source>
        <strain evidence="3 4">DSM 25520</strain>
    </source>
</reference>
<protein>
    <recommendedName>
        <fullName evidence="5">MYND finger</fullName>
    </recommendedName>
</protein>
<feature type="region of interest" description="Disordered" evidence="1">
    <location>
        <begin position="26"/>
        <end position="45"/>
    </location>
</feature>
<accession>A0A366H6Q5</accession>
<dbReference type="NCBIfam" id="NF041023">
    <property type="entry name" value="PP0621_fam"/>
    <property type="match status" value="1"/>
</dbReference>
<evidence type="ECO:0008006" key="5">
    <source>
        <dbReference type="Google" id="ProtNLM"/>
    </source>
</evidence>
<dbReference type="EMBL" id="QNRQ01000008">
    <property type="protein sequence ID" value="RBP37831.1"/>
    <property type="molecule type" value="Genomic_DNA"/>
</dbReference>
<dbReference type="InterPro" id="IPR049708">
    <property type="entry name" value="PP0621-like"/>
</dbReference>
<dbReference type="AlphaFoldDB" id="A0A366H6Q5"/>
<evidence type="ECO:0000313" key="4">
    <source>
        <dbReference type="Proteomes" id="UP000253628"/>
    </source>
</evidence>
<keyword evidence="2" id="KW-0472">Membrane</keyword>
<evidence type="ECO:0000256" key="1">
    <source>
        <dbReference type="SAM" id="MobiDB-lite"/>
    </source>
</evidence>
<sequence length="85" mass="9237">MGKIVFWIVVIIGGLFVARLLARQAAKEDQPRVPPLAPSKNKAAATPEAMVRCAHCGIHMPRSEALLVNGQTWCSKDHAKLGVHQ</sequence>
<name>A0A366H6Q5_9BURK</name>
<keyword evidence="2" id="KW-0812">Transmembrane</keyword>
<organism evidence="3 4">
    <name type="scientific">Eoetvoesiella caeni</name>
    <dbReference type="NCBI Taxonomy" id="645616"/>
    <lineage>
        <taxon>Bacteria</taxon>
        <taxon>Pseudomonadati</taxon>
        <taxon>Pseudomonadota</taxon>
        <taxon>Betaproteobacteria</taxon>
        <taxon>Burkholderiales</taxon>
        <taxon>Alcaligenaceae</taxon>
        <taxon>Eoetvoesiella</taxon>
    </lineage>
</organism>